<dbReference type="Proteomes" id="UP000324222">
    <property type="component" value="Unassembled WGS sequence"/>
</dbReference>
<evidence type="ECO:0008006" key="3">
    <source>
        <dbReference type="Google" id="ProtNLM"/>
    </source>
</evidence>
<reference evidence="1 2" key="1">
    <citation type="submission" date="2019-05" db="EMBL/GenBank/DDBJ databases">
        <title>Another draft genome of Portunus trituberculatus and its Hox gene families provides insights of decapod evolution.</title>
        <authorList>
            <person name="Jeong J.-H."/>
            <person name="Song I."/>
            <person name="Kim S."/>
            <person name="Choi T."/>
            <person name="Kim D."/>
            <person name="Ryu S."/>
            <person name="Kim W."/>
        </authorList>
    </citation>
    <scope>NUCLEOTIDE SEQUENCE [LARGE SCALE GENOMIC DNA]</scope>
    <source>
        <tissue evidence="1">Muscle</tissue>
    </source>
</reference>
<organism evidence="1 2">
    <name type="scientific">Portunus trituberculatus</name>
    <name type="common">Swimming crab</name>
    <name type="synonym">Neptunus trituberculatus</name>
    <dbReference type="NCBI Taxonomy" id="210409"/>
    <lineage>
        <taxon>Eukaryota</taxon>
        <taxon>Metazoa</taxon>
        <taxon>Ecdysozoa</taxon>
        <taxon>Arthropoda</taxon>
        <taxon>Crustacea</taxon>
        <taxon>Multicrustacea</taxon>
        <taxon>Malacostraca</taxon>
        <taxon>Eumalacostraca</taxon>
        <taxon>Eucarida</taxon>
        <taxon>Decapoda</taxon>
        <taxon>Pleocyemata</taxon>
        <taxon>Brachyura</taxon>
        <taxon>Eubrachyura</taxon>
        <taxon>Portunoidea</taxon>
        <taxon>Portunidae</taxon>
        <taxon>Portuninae</taxon>
        <taxon>Portunus</taxon>
    </lineage>
</organism>
<name>A0A5B7HBG5_PORTR</name>
<dbReference type="AlphaFoldDB" id="A0A5B7HBG5"/>
<comment type="caution">
    <text evidence="1">The sequence shown here is derived from an EMBL/GenBank/DDBJ whole genome shotgun (WGS) entry which is preliminary data.</text>
</comment>
<evidence type="ECO:0000313" key="1">
    <source>
        <dbReference type="EMBL" id="MPC67336.1"/>
    </source>
</evidence>
<accession>A0A5B7HBG5</accession>
<sequence>MFWVCAVQQRDVMRDLQCTGTKDSRRIYWFSGMAGGIEYGVELATDGTRVEGGKGEGTQARAAIARLRLGHTTLGAHLHHLHLSSDPFCPWCRTTPETIGHFLLHCSRFHSHHNTLCSRLSTMAMTKLDLPILLASSGVHVHPSR</sequence>
<keyword evidence="2" id="KW-1185">Reference proteome</keyword>
<gene>
    <name evidence="1" type="ORF">E2C01_061510</name>
</gene>
<proteinExistence type="predicted"/>
<evidence type="ECO:0000313" key="2">
    <source>
        <dbReference type="Proteomes" id="UP000324222"/>
    </source>
</evidence>
<dbReference type="EMBL" id="VSRR010026112">
    <property type="protein sequence ID" value="MPC67336.1"/>
    <property type="molecule type" value="Genomic_DNA"/>
</dbReference>
<protein>
    <recommendedName>
        <fullName evidence="3">Reverse transcriptase zinc-binding domain-containing protein</fullName>
    </recommendedName>
</protein>